<dbReference type="EMBL" id="BNDZ01000005">
    <property type="protein sequence ID" value="GHI45664.1"/>
    <property type="molecule type" value="Genomic_DNA"/>
</dbReference>
<reference evidence="6" key="3">
    <citation type="submission" date="2019-07" db="EMBL/GenBank/DDBJ databases">
        <authorList>
            <person name="Pylro V."/>
            <person name="Dias A."/>
            <person name="Andreote F."/>
            <person name="Varani A."/>
            <person name="Andreote C."/>
            <person name="Bernardo E."/>
            <person name="Martins T."/>
        </authorList>
    </citation>
    <scope>NUCLEOTIDE SEQUENCE</scope>
    <source>
        <strain evidence="6">77</strain>
    </source>
</reference>
<dbReference type="KEGG" id="salb:XNR_1494"/>
<dbReference type="GeneID" id="300114371"/>
<dbReference type="Pfam" id="PF08239">
    <property type="entry name" value="SH3_3"/>
    <property type="match status" value="1"/>
</dbReference>
<dbReference type="Gene3D" id="2.30.30.40">
    <property type="entry name" value="SH3 Domains"/>
    <property type="match status" value="1"/>
</dbReference>
<evidence type="ECO:0000313" key="8">
    <source>
        <dbReference type="Proteomes" id="UP000292693"/>
    </source>
</evidence>
<protein>
    <submittedName>
        <fullName evidence="4">SH3 domain-containing protein</fullName>
    </submittedName>
</protein>
<name>A0A2A2UFC3_9ACTN</name>
<reference evidence="6" key="2">
    <citation type="journal article" date="2019" name="Microbiol. Resour. Announc.">
        <title>Draft Genomic Sequences of Streptomyces misionensis and Streptomyces albidoflavus, bacteria applied for phytopathogen biocontrol.</title>
        <authorList>
            <person name="Pylro V."/>
            <person name="Dias A."/>
            <person name="Andreote F."/>
            <person name="Varani A."/>
            <person name="Andreote C."/>
            <person name="Bernardo E."/>
            <person name="Martins T."/>
        </authorList>
    </citation>
    <scope>NUCLEOTIDE SEQUENCE</scope>
    <source>
        <strain evidence="6">77</strain>
    </source>
</reference>
<dbReference type="RefSeq" id="WP_003950848.1">
    <property type="nucleotide sequence ID" value="NC_020990.1"/>
</dbReference>
<dbReference type="Proteomes" id="UP000292693">
    <property type="component" value="Unassembled WGS sequence"/>
</dbReference>
<reference evidence="7 8" key="1">
    <citation type="submission" date="2017-12" db="EMBL/GenBank/DDBJ databases">
        <title>Population genomics insights into the ecological differentiation and adaptive evolution in streptomycetes.</title>
        <authorList>
            <person name="Li Y."/>
            <person name="Huang Y."/>
        </authorList>
    </citation>
    <scope>NUCLEOTIDE SEQUENCE [LARGE SCALE GENOMIC DNA]</scope>
    <source>
        <strain evidence="5 7">FXJ.2339</strain>
        <strain evidence="4 8">NBRC 100770</strain>
    </source>
</reference>
<reference evidence="3" key="4">
    <citation type="submission" date="2022-09" db="EMBL/GenBank/DDBJ databases">
        <title>Whole genome shotgun sequence of Streptomyces albidoflavus NBRC 12854.</title>
        <authorList>
            <person name="Komaki H."/>
            <person name="Tamura T."/>
        </authorList>
    </citation>
    <scope>NUCLEOTIDE SEQUENCE</scope>
    <source>
        <strain evidence="3">NBRC 12854</strain>
    </source>
</reference>
<organism evidence="4 8">
    <name type="scientific">Streptomyces albidoflavus</name>
    <dbReference type="NCBI Taxonomy" id="1886"/>
    <lineage>
        <taxon>Bacteria</taxon>
        <taxon>Bacillati</taxon>
        <taxon>Actinomycetota</taxon>
        <taxon>Actinomycetes</taxon>
        <taxon>Kitasatosporales</taxon>
        <taxon>Streptomycetaceae</taxon>
        <taxon>Streptomyces</taxon>
        <taxon>Streptomyces albidoflavus group</taxon>
    </lineage>
</organism>
<evidence type="ECO:0000313" key="5">
    <source>
        <dbReference type="EMBL" id="RZE43171.1"/>
    </source>
</evidence>
<evidence type="ECO:0000313" key="3">
    <source>
        <dbReference type="EMBL" id="GHI45664.1"/>
    </source>
</evidence>
<evidence type="ECO:0000313" key="9">
    <source>
        <dbReference type="Proteomes" id="UP000318052"/>
    </source>
</evidence>
<dbReference type="Proteomes" id="UP000318052">
    <property type="component" value="Unassembled WGS sequence"/>
</dbReference>
<evidence type="ECO:0000313" key="4">
    <source>
        <dbReference type="EMBL" id="RZE26244.1"/>
    </source>
</evidence>
<accession>D6B6R9</accession>
<dbReference type="EMBL" id="VOGX01000018">
    <property type="protein sequence ID" value="TWV27164.1"/>
    <property type="molecule type" value="Genomic_DNA"/>
</dbReference>
<feature type="domain" description="SH3b" evidence="2">
    <location>
        <begin position="58"/>
        <end position="116"/>
    </location>
</feature>
<evidence type="ECO:0000259" key="2">
    <source>
        <dbReference type="Pfam" id="PF08239"/>
    </source>
</evidence>
<dbReference type="AlphaFoldDB" id="A0A2A2UFC3"/>
<evidence type="ECO:0000313" key="7">
    <source>
        <dbReference type="Proteomes" id="UP000292095"/>
    </source>
</evidence>
<feature type="chain" id="PRO_5044572786" evidence="1">
    <location>
        <begin position="30"/>
        <end position="125"/>
    </location>
</feature>
<proteinExistence type="predicted"/>
<gene>
    <name evidence="5" type="ORF">C0Q91_08460</name>
    <name evidence="4" type="ORF">C0Q92_08510</name>
    <name evidence="6" type="ORF">FRZ02_11120</name>
    <name evidence="3" type="ORF">ScoT_18380</name>
</gene>
<accession>A0A2A2UFC3</accession>
<comment type="caution">
    <text evidence="4">The sequence shown here is derived from an EMBL/GenBank/DDBJ whole genome shotgun (WGS) entry which is preliminary data.</text>
</comment>
<keyword evidence="1" id="KW-0732">Signal</keyword>
<dbReference type="InterPro" id="IPR003646">
    <property type="entry name" value="SH3-like_bac-type"/>
</dbReference>
<dbReference type="EMBL" id="PKLL01000009">
    <property type="protein sequence ID" value="RZE26244.1"/>
    <property type="molecule type" value="Genomic_DNA"/>
</dbReference>
<feature type="signal peptide" evidence="1">
    <location>
        <begin position="1"/>
        <end position="29"/>
    </location>
</feature>
<evidence type="ECO:0000313" key="6">
    <source>
        <dbReference type="EMBL" id="TWV27164.1"/>
    </source>
</evidence>
<evidence type="ECO:0000256" key="1">
    <source>
        <dbReference type="SAM" id="SignalP"/>
    </source>
</evidence>
<keyword evidence="9" id="KW-1185">Reference proteome</keyword>
<dbReference type="Proteomes" id="UP001051844">
    <property type="component" value="Unassembled WGS sequence"/>
</dbReference>
<dbReference type="EMBL" id="PKLK01000008">
    <property type="protein sequence ID" value="RZE43171.1"/>
    <property type="molecule type" value="Genomic_DNA"/>
</dbReference>
<dbReference type="Proteomes" id="UP000292095">
    <property type="component" value="Unassembled WGS sequence"/>
</dbReference>
<sequence length="125" mass="13185">MSLRSQVIKVGTLVAAGTLALAAPAGALAPTPEDAQASNQAAVAAPKVYKGRVIAKTGLILRDAPTRGGAVVGTVPYGKVVDIRCKVESRDVVDGNPRWYLLTNGRWAWGSARYIENIGEAPRWC</sequence>
<accession>A0A126Y1N9</accession>
<accession>A0A0X3X3E7</accession>